<keyword evidence="2" id="KW-1185">Reference proteome</keyword>
<organism evidence="1 2">
    <name type="scientific">Racocetra persica</name>
    <dbReference type="NCBI Taxonomy" id="160502"/>
    <lineage>
        <taxon>Eukaryota</taxon>
        <taxon>Fungi</taxon>
        <taxon>Fungi incertae sedis</taxon>
        <taxon>Mucoromycota</taxon>
        <taxon>Glomeromycotina</taxon>
        <taxon>Glomeromycetes</taxon>
        <taxon>Diversisporales</taxon>
        <taxon>Gigasporaceae</taxon>
        <taxon>Racocetra</taxon>
    </lineage>
</organism>
<feature type="non-terminal residue" evidence="1">
    <location>
        <position position="1"/>
    </location>
</feature>
<feature type="non-terminal residue" evidence="1">
    <location>
        <position position="106"/>
    </location>
</feature>
<accession>A0ACA9QRE8</accession>
<dbReference type="Proteomes" id="UP000789920">
    <property type="component" value="Unassembled WGS sequence"/>
</dbReference>
<dbReference type="EMBL" id="CAJVQC010037029">
    <property type="protein sequence ID" value="CAG8762713.1"/>
    <property type="molecule type" value="Genomic_DNA"/>
</dbReference>
<comment type="caution">
    <text evidence="1">The sequence shown here is derived from an EMBL/GenBank/DDBJ whole genome shotgun (WGS) entry which is preliminary data.</text>
</comment>
<protein>
    <submittedName>
        <fullName evidence="1">21497_t:CDS:1</fullName>
    </submittedName>
</protein>
<evidence type="ECO:0000313" key="1">
    <source>
        <dbReference type="EMBL" id="CAG8762713.1"/>
    </source>
</evidence>
<sequence>WKDKDEMIMQGSEKWQILKELDSIIARSPTSISTLNFIIKSKTRYDAFYKTELNSFLISLSIKTLIISGVKTNICCETTARKAFDENYDIVFLEDVTITDTKEMHD</sequence>
<reference evidence="1" key="1">
    <citation type="submission" date="2021-06" db="EMBL/GenBank/DDBJ databases">
        <authorList>
            <person name="Kallberg Y."/>
            <person name="Tangrot J."/>
            <person name="Rosling A."/>
        </authorList>
    </citation>
    <scope>NUCLEOTIDE SEQUENCE</scope>
    <source>
        <strain evidence="1">MA461A</strain>
    </source>
</reference>
<name>A0ACA9QRE8_9GLOM</name>
<proteinExistence type="predicted"/>
<gene>
    <name evidence="1" type="ORF">RPERSI_LOCUS15421</name>
</gene>
<evidence type="ECO:0000313" key="2">
    <source>
        <dbReference type="Proteomes" id="UP000789920"/>
    </source>
</evidence>